<evidence type="ECO:0000256" key="4">
    <source>
        <dbReference type="ARBA" id="ARBA00022840"/>
    </source>
</evidence>
<dbReference type="SUPFAM" id="SSF52540">
    <property type="entry name" value="P-loop containing nucleoside triphosphate hydrolases"/>
    <property type="match status" value="1"/>
</dbReference>
<dbReference type="Pfam" id="PF13516">
    <property type="entry name" value="LRR_6"/>
    <property type="match status" value="3"/>
</dbReference>
<evidence type="ECO:0000313" key="8">
    <source>
        <dbReference type="Proteomes" id="UP001178508"/>
    </source>
</evidence>
<evidence type="ECO:0000256" key="2">
    <source>
        <dbReference type="ARBA" id="ARBA00022737"/>
    </source>
</evidence>
<dbReference type="EMBL" id="OY660879">
    <property type="protein sequence ID" value="CAJ1076419.1"/>
    <property type="molecule type" value="Genomic_DNA"/>
</dbReference>
<feature type="compositionally biased region" description="Basic residues" evidence="5">
    <location>
        <begin position="1061"/>
        <end position="1072"/>
    </location>
</feature>
<evidence type="ECO:0000256" key="5">
    <source>
        <dbReference type="SAM" id="MobiDB-lite"/>
    </source>
</evidence>
<feature type="compositionally biased region" description="Polar residues" evidence="5">
    <location>
        <begin position="547"/>
        <end position="559"/>
    </location>
</feature>
<feature type="region of interest" description="Disordered" evidence="5">
    <location>
        <begin position="479"/>
        <end position="561"/>
    </location>
</feature>
<dbReference type="SMART" id="SM00368">
    <property type="entry name" value="LRR_RI"/>
    <property type="match status" value="4"/>
</dbReference>
<dbReference type="InterPro" id="IPR027417">
    <property type="entry name" value="P-loop_NTPase"/>
</dbReference>
<evidence type="ECO:0000313" key="7">
    <source>
        <dbReference type="EMBL" id="CAJ1076419.1"/>
    </source>
</evidence>
<keyword evidence="1" id="KW-0433">Leucine-rich repeat</keyword>
<feature type="compositionally biased region" description="Basic residues" evidence="5">
    <location>
        <begin position="513"/>
        <end position="522"/>
    </location>
</feature>
<dbReference type="SUPFAM" id="SSF52047">
    <property type="entry name" value="RNI-like"/>
    <property type="match status" value="1"/>
</dbReference>
<dbReference type="Gene3D" id="3.80.10.10">
    <property type="entry name" value="Ribonuclease Inhibitor"/>
    <property type="match status" value="1"/>
</dbReference>
<proteinExistence type="predicted"/>
<dbReference type="PANTHER" id="PTHR47189:SF1">
    <property type="entry name" value="MHC CLASS II TRANSACTIVATOR"/>
    <property type="match status" value="1"/>
</dbReference>
<dbReference type="GO" id="GO:0045345">
    <property type="term" value="P:positive regulation of MHC class I biosynthetic process"/>
    <property type="evidence" value="ECO:0007669"/>
    <property type="project" value="TreeGrafter"/>
</dbReference>
<reference evidence="7" key="1">
    <citation type="submission" date="2023-08" db="EMBL/GenBank/DDBJ databases">
        <authorList>
            <person name="Alioto T."/>
            <person name="Alioto T."/>
            <person name="Gomez Garrido J."/>
        </authorList>
    </citation>
    <scope>NUCLEOTIDE SEQUENCE</scope>
</reference>
<dbReference type="Pfam" id="PF05729">
    <property type="entry name" value="NACHT"/>
    <property type="match status" value="1"/>
</dbReference>
<dbReference type="Gene3D" id="3.40.50.300">
    <property type="entry name" value="P-loop containing nucleotide triphosphate hydrolases"/>
    <property type="match status" value="1"/>
</dbReference>
<feature type="region of interest" description="Disordered" evidence="5">
    <location>
        <begin position="1151"/>
        <end position="1173"/>
    </location>
</feature>
<name>A0AAV1GV11_XYRNO</name>
<accession>A0AAV1GV11</accession>
<keyword evidence="2" id="KW-0677">Repeat</keyword>
<dbReference type="GO" id="GO:0045944">
    <property type="term" value="P:positive regulation of transcription by RNA polymerase II"/>
    <property type="evidence" value="ECO:0007669"/>
    <property type="project" value="TreeGrafter"/>
</dbReference>
<keyword evidence="4" id="KW-0067">ATP-binding</keyword>
<feature type="compositionally biased region" description="Basic and acidic residues" evidence="5">
    <location>
        <begin position="499"/>
        <end position="508"/>
    </location>
</feature>
<dbReference type="InterPro" id="IPR032675">
    <property type="entry name" value="LRR_dom_sf"/>
</dbReference>
<keyword evidence="8" id="KW-1185">Reference proteome</keyword>
<dbReference type="InterPro" id="IPR001611">
    <property type="entry name" value="Leu-rich_rpt"/>
</dbReference>
<dbReference type="InterPro" id="IPR007111">
    <property type="entry name" value="NACHT_NTPase"/>
</dbReference>
<evidence type="ECO:0000256" key="1">
    <source>
        <dbReference type="ARBA" id="ARBA00022614"/>
    </source>
</evidence>
<dbReference type="PANTHER" id="PTHR47189">
    <property type="entry name" value="MHC CLASS II TRANSACTIVATOR"/>
    <property type="match status" value="1"/>
</dbReference>
<organism evidence="7 8">
    <name type="scientific">Xyrichtys novacula</name>
    <name type="common">Pearly razorfish</name>
    <name type="synonym">Hemipteronotus novacula</name>
    <dbReference type="NCBI Taxonomy" id="13765"/>
    <lineage>
        <taxon>Eukaryota</taxon>
        <taxon>Metazoa</taxon>
        <taxon>Chordata</taxon>
        <taxon>Craniata</taxon>
        <taxon>Vertebrata</taxon>
        <taxon>Euteleostomi</taxon>
        <taxon>Actinopterygii</taxon>
        <taxon>Neopterygii</taxon>
        <taxon>Teleostei</taxon>
        <taxon>Neoteleostei</taxon>
        <taxon>Acanthomorphata</taxon>
        <taxon>Eupercaria</taxon>
        <taxon>Labriformes</taxon>
        <taxon>Labridae</taxon>
        <taxon>Xyrichtys</taxon>
    </lineage>
</organism>
<feature type="compositionally biased region" description="Basic and acidic residues" evidence="5">
    <location>
        <begin position="1151"/>
        <end position="1167"/>
    </location>
</feature>
<dbReference type="Proteomes" id="UP001178508">
    <property type="component" value="Chromosome 16"/>
</dbReference>
<dbReference type="FunFam" id="3.40.50.300:FF:001028">
    <property type="entry name" value="Class II major histocompatibility complex transactivator"/>
    <property type="match status" value="1"/>
</dbReference>
<dbReference type="GO" id="GO:0005524">
    <property type="term" value="F:ATP binding"/>
    <property type="evidence" value="ECO:0007669"/>
    <property type="project" value="UniProtKB-KW"/>
</dbReference>
<dbReference type="PROSITE" id="PS50837">
    <property type="entry name" value="NACHT"/>
    <property type="match status" value="1"/>
</dbReference>
<dbReference type="GO" id="GO:0045348">
    <property type="term" value="P:positive regulation of MHC class II biosynthetic process"/>
    <property type="evidence" value="ECO:0007669"/>
    <property type="project" value="TreeGrafter"/>
</dbReference>
<sequence length="1621" mass="181649">MARFEEVLEGVRLALAWASPAEVQALIDGLVREQIISEAYAKDLCLHQLPAKIASQRIHSKQASRSGPDWSYFQGYTTCGDPNQGQPTLFREYFSSRHVGSAKNDQNQTRSESLMRGLNCTSSGLSHHPLYGELHLDHKLFSAPRVQDNQFSLDDELVQLLRSAQSEQEPACGSERALEVNFDNEKVWLEQVEQAARRIAVPLWQHWDRGQRMMQPLVPHTITNFATSGNKETSNEAQHTFLSMKEETELAMACRTLDLYDDDSFTTEAEKTDLADSLFTPMHESIWTIGSHMNQLEVSRVFRHASPLKANANTKSITDRPKDYYNVCMVVNRTTNASEDPSFSPVEEQCGVERLFSLCTSEDTNIDTPESSFYPNRDLGTELGVIDNVKIISGTPYSTRMCSTDGKLDCNETKGDKDLSESHWGAMMQEVDQLEQELLHCHPDFEMLPEDLSEYLSDDCLKTIDTDVLFGDPWLNCGDEHSNNNEAGNPTKPPSQDEPQQKQKDKVTEQTNNRRRRLRVPRSQRCTDENTPPRPKRQRAAEADSGSEPSSAETASLSTIPPRVLHLHPSIQFITIPEAPGYHVVQTLNLPPPVLGLPLSSAAATPTYILVPATSPPCKHQLPPLSPVGGSIAPVQMSSSPPGSLSDTASKAMSTPIAYPLSPSSELSAYKEPALPNSPTVPDIPGVVKDYILEAKACVGQTCQDMVAGLNLTSHYVDVKVCQREIVCSGKNTSKFLDKEMLTMGSTDHQKHMLNGSQIFKGLNGDKPKRYLLLLGSTGMGKTTLIKKLCLDWSRDCIPQFDFLFLLDGKAVTSKDSDLSLQTLLLNYSSFLPSCKDPEEVYAQILAAPKQVLIIFDGFDEVRDYETLLQTQEKDLVTSLQKDSKAQTYTVRQLYSSILQRVLLPGCTLLLSTRPRGTANQLLRRTDSLLEMCGFNPVDFETYLSQYFTDPTRKDSAMDILKDCSYLHLLCWNPGLCQLVCFVLEQTNSLEELPRTFTALCHRVLHLILEKDKNSNYSQAEVQTHISAPPVEETHTHISPCPQQKSTRTKFRSKGYIRSRAQRASRAKRHQKRGEANDEEFISDGREAERRKEMELLTQLSSLAWEGIKASPSIPLTGRNLSAKLKDFGLRTGLFLSHHLKRRVEVSRDEIKEREERGKGEKNRQTDSESSDNGDDLILSWANPFLQSFLAAVHLSLSRTVSDRAFLQTLLFQSNPKGRRRPQREELDLTQRLAVGLLFHNHTELQRLHSYPETAFRNMVERKQALLQKHLDSLPQVDPSPVQMLEACHYVYEARNGSIDRGDTALVANLTVILPEVLTFQGVPLNPSDVFIMQNVLESDHSEGRSFCLGLEDSGIQVSGLRSLVGLNNIKTYRACIADVITLWEQLAQSGEEELLQGAVSRFKIHPLKATQVCHIEHLAKLVDIHRQKRLPDSSSPSVSVLADGVPAVKELHKLEFELGPENSPLALPKLWELLPGLQNLQHLDLENRKLKDEGAKRLADALVSLSYLEILNVSQNCIGDQGVRRLATTLRDLPKLHSLSLYSNVISDEGAKSLASVLPHMASLTELDVKYNKLTDVGAQSLAASLRNCQKMKALRMWNQCIPYGVFERLQQQDSRIEWH</sequence>
<feature type="region of interest" description="Disordered" evidence="5">
    <location>
        <begin position="1061"/>
        <end position="1087"/>
    </location>
</feature>
<gene>
    <name evidence="7" type="ORF">XNOV1_A014511</name>
</gene>
<protein>
    <submittedName>
        <fullName evidence="7">Uncharacterized protein ciita isoform X1</fullName>
    </submittedName>
</protein>
<evidence type="ECO:0000256" key="3">
    <source>
        <dbReference type="ARBA" id="ARBA00022741"/>
    </source>
</evidence>
<keyword evidence="3" id="KW-0547">Nucleotide-binding</keyword>
<evidence type="ECO:0000259" key="6">
    <source>
        <dbReference type="PROSITE" id="PS50837"/>
    </source>
</evidence>
<feature type="domain" description="NACHT" evidence="6">
    <location>
        <begin position="770"/>
        <end position="915"/>
    </location>
</feature>